<proteinExistence type="predicted"/>
<sequence length="199" mass="23197">MVKFLMKVFLETPRLVLRQFTPDDAQHLLALDSDIEVIRYVDLGMIKEGKPLEKSSEDYQNNILPKWMQYYQQYSGYGFWAAIEKSSQEFIGWFHLRPALDSQFNLSSKFFHADEIELGYRLRRVSWGKGYATEGSRALVTKSFAELGTQCIVSSALAENRASSRVMEKAGLKFELKYVHPEIEREVVKYSLRNPHKNW</sequence>
<name>A0AB37ULJ0_9CYAN</name>
<dbReference type="Pfam" id="PF13302">
    <property type="entry name" value="Acetyltransf_3"/>
    <property type="match status" value="1"/>
</dbReference>
<dbReference type="EMBL" id="RSCK01000016">
    <property type="protein sequence ID" value="RUT12230.1"/>
    <property type="molecule type" value="Genomic_DNA"/>
</dbReference>
<organism evidence="2 3">
    <name type="scientific">Chroococcidiopsis cubana SAG 39.79</name>
    <dbReference type="NCBI Taxonomy" id="388085"/>
    <lineage>
        <taxon>Bacteria</taxon>
        <taxon>Bacillati</taxon>
        <taxon>Cyanobacteriota</taxon>
        <taxon>Cyanophyceae</taxon>
        <taxon>Chroococcidiopsidales</taxon>
        <taxon>Chroococcidiopsidaceae</taxon>
        <taxon>Chroococcidiopsis</taxon>
    </lineage>
</organism>
<dbReference type="InterPro" id="IPR051531">
    <property type="entry name" value="N-acetyltransferase"/>
</dbReference>
<dbReference type="Gene3D" id="3.40.630.30">
    <property type="match status" value="1"/>
</dbReference>
<gene>
    <name evidence="2" type="ORF">DSM107010_24440</name>
</gene>
<dbReference type="AlphaFoldDB" id="A0AB37ULJ0"/>
<evidence type="ECO:0000313" key="3">
    <source>
        <dbReference type="Proteomes" id="UP000282574"/>
    </source>
</evidence>
<feature type="domain" description="N-acetyltransferase" evidence="1">
    <location>
        <begin position="14"/>
        <end position="173"/>
    </location>
</feature>
<dbReference type="InterPro" id="IPR000182">
    <property type="entry name" value="GNAT_dom"/>
</dbReference>
<accession>A0AB37ULJ0</accession>
<evidence type="ECO:0000259" key="1">
    <source>
        <dbReference type="Pfam" id="PF13302"/>
    </source>
</evidence>
<dbReference type="PANTHER" id="PTHR43792:SF1">
    <property type="entry name" value="N-ACETYLTRANSFERASE DOMAIN-CONTAINING PROTEIN"/>
    <property type="match status" value="1"/>
</dbReference>
<keyword evidence="3" id="KW-1185">Reference proteome</keyword>
<dbReference type="GO" id="GO:0016747">
    <property type="term" value="F:acyltransferase activity, transferring groups other than amino-acyl groups"/>
    <property type="evidence" value="ECO:0007669"/>
    <property type="project" value="InterPro"/>
</dbReference>
<reference evidence="2 3" key="1">
    <citation type="journal article" date="2019" name="Genome Biol. Evol.">
        <title>Day and night: Metabolic profiles and evolutionary relationships of six axenic non-marine cyanobacteria.</title>
        <authorList>
            <person name="Will S.E."/>
            <person name="Henke P."/>
            <person name="Boedeker C."/>
            <person name="Huang S."/>
            <person name="Brinkmann H."/>
            <person name="Rohde M."/>
            <person name="Jarek M."/>
            <person name="Friedl T."/>
            <person name="Seufert S."/>
            <person name="Schumacher M."/>
            <person name="Overmann J."/>
            <person name="Neumann-Schaal M."/>
            <person name="Petersen J."/>
        </authorList>
    </citation>
    <scope>NUCLEOTIDE SEQUENCE [LARGE SCALE GENOMIC DNA]</scope>
    <source>
        <strain evidence="2 3">SAG 39.79</strain>
    </source>
</reference>
<dbReference type="SUPFAM" id="SSF55729">
    <property type="entry name" value="Acyl-CoA N-acyltransferases (Nat)"/>
    <property type="match status" value="1"/>
</dbReference>
<dbReference type="Proteomes" id="UP000282574">
    <property type="component" value="Unassembled WGS sequence"/>
</dbReference>
<comment type="caution">
    <text evidence="2">The sequence shown here is derived from an EMBL/GenBank/DDBJ whole genome shotgun (WGS) entry which is preliminary data.</text>
</comment>
<evidence type="ECO:0000313" key="2">
    <source>
        <dbReference type="EMBL" id="RUT12230.1"/>
    </source>
</evidence>
<dbReference type="InterPro" id="IPR016181">
    <property type="entry name" value="Acyl_CoA_acyltransferase"/>
</dbReference>
<dbReference type="PANTHER" id="PTHR43792">
    <property type="entry name" value="GNAT FAMILY, PUTATIVE (AFU_ORTHOLOGUE AFUA_3G00765)-RELATED-RELATED"/>
    <property type="match status" value="1"/>
</dbReference>
<protein>
    <submittedName>
        <fullName evidence="2">GNAT family acetyltransferase</fullName>
    </submittedName>
</protein>